<comment type="cofactor">
    <cofactor evidence="8">
        <name>Zn(2+)</name>
        <dbReference type="ChEBI" id="CHEBI:29105"/>
    </cofactor>
    <text evidence="8">Binds 1 zinc ion per subunit.</text>
</comment>
<keyword evidence="9" id="KW-1015">Disulfide bond</keyword>
<dbReference type="FunFam" id="2.30.34.10:FF:000001">
    <property type="entry name" value="leishmanolysin-like isoform X2"/>
    <property type="match status" value="1"/>
</dbReference>
<gene>
    <name evidence="15" type="primary">LOC112286782</name>
    <name evidence="14" type="ORF">PHYPA_012475</name>
</gene>
<evidence type="ECO:0000256" key="8">
    <source>
        <dbReference type="PIRSR" id="PIRSR601577-2"/>
    </source>
</evidence>
<dbReference type="Gramene" id="Pp3c9_8900V3.2">
    <property type="protein sequence ID" value="Pp3c9_8900V3.2"/>
    <property type="gene ID" value="Pp3c9_8900"/>
</dbReference>
<evidence type="ECO:0000256" key="12">
    <source>
        <dbReference type="SAM" id="SignalP"/>
    </source>
</evidence>
<dbReference type="GO" id="GO:0005737">
    <property type="term" value="C:cytoplasm"/>
    <property type="evidence" value="ECO:0000318"/>
    <property type="project" value="GO_Central"/>
</dbReference>
<dbReference type="Gramene" id="Pp3c9_8900V3.3">
    <property type="protein sequence ID" value="Pp3c9_8900V3.3"/>
    <property type="gene ID" value="Pp3c9_8900"/>
</dbReference>
<comment type="similarity">
    <text evidence="1">Belongs to the peptidase M8 family.</text>
</comment>
<dbReference type="InterPro" id="IPR001577">
    <property type="entry name" value="Peptidase_M8"/>
</dbReference>
<evidence type="ECO:0000256" key="3">
    <source>
        <dbReference type="ARBA" id="ARBA00022723"/>
    </source>
</evidence>
<dbReference type="STRING" id="3218.A0A2K1K2K6"/>
<dbReference type="InterPro" id="IPR000742">
    <property type="entry name" value="EGF"/>
</dbReference>
<evidence type="ECO:0000313" key="14">
    <source>
        <dbReference type="EMBL" id="PNR48002.1"/>
    </source>
</evidence>
<dbReference type="FunFam" id="3.90.132.10:FF:000001">
    <property type="entry name" value="leishmanolysin-like peptidase isoform X2"/>
    <property type="match status" value="1"/>
</dbReference>
<dbReference type="Gene3D" id="2.30.34.10">
    <property type="entry name" value="Leishmanolysin domain 4"/>
    <property type="match status" value="1"/>
</dbReference>
<feature type="binding site" evidence="8">
    <location>
        <position position="281"/>
    </location>
    <ligand>
        <name>Zn(2+)</name>
        <dbReference type="ChEBI" id="CHEBI:29105"/>
        <note>catalytic</note>
    </ligand>
</feature>
<feature type="active site" evidence="7">
    <location>
        <position position="282"/>
    </location>
</feature>
<dbReference type="GeneID" id="112286782"/>
<dbReference type="PaxDb" id="3218-PP1S24_159V6.1"/>
<feature type="domain" description="EGF-like" evidence="13">
    <location>
        <begin position="618"/>
        <end position="650"/>
    </location>
</feature>
<accession>A0A2K1K2K6</accession>
<keyword evidence="12" id="KW-0732">Signal</keyword>
<feature type="region of interest" description="Disordered" evidence="10">
    <location>
        <begin position="900"/>
        <end position="921"/>
    </location>
</feature>
<evidence type="ECO:0000313" key="16">
    <source>
        <dbReference type="Proteomes" id="UP000006727"/>
    </source>
</evidence>
<dbReference type="PROSITE" id="PS00022">
    <property type="entry name" value="EGF_1"/>
    <property type="match status" value="1"/>
</dbReference>
<dbReference type="PANTHER" id="PTHR10942">
    <property type="entry name" value="LEISHMANOLYSIN-LIKE PEPTIDASE"/>
    <property type="match status" value="1"/>
</dbReference>
<evidence type="ECO:0000256" key="2">
    <source>
        <dbReference type="ARBA" id="ARBA00022670"/>
    </source>
</evidence>
<keyword evidence="9" id="KW-0245">EGF-like domain</keyword>
<keyword evidence="11" id="KW-0812">Transmembrane</keyword>
<keyword evidence="5 8" id="KW-0862">Zinc</keyword>
<evidence type="ECO:0000256" key="7">
    <source>
        <dbReference type="PIRSR" id="PIRSR601577-1"/>
    </source>
</evidence>
<dbReference type="Gene3D" id="3.10.170.20">
    <property type="match status" value="1"/>
</dbReference>
<dbReference type="EnsemblPlants" id="Pp3c9_8900V3.1">
    <property type="protein sequence ID" value="Pp3c9_8900V3.1"/>
    <property type="gene ID" value="Pp3c9_8900"/>
</dbReference>
<feature type="chain" id="PRO_5044576385" description="EGF-like domain-containing protein" evidence="12">
    <location>
        <begin position="29"/>
        <end position="957"/>
    </location>
</feature>
<dbReference type="AlphaFoldDB" id="A0A2K1K2K6"/>
<protein>
    <recommendedName>
        <fullName evidence="13">EGF-like domain-containing protein</fullName>
    </recommendedName>
</protein>
<dbReference type="EMBL" id="ABEU02000009">
    <property type="protein sequence ID" value="PNR48002.1"/>
    <property type="molecule type" value="Genomic_DNA"/>
</dbReference>
<organism evidence="14">
    <name type="scientific">Physcomitrium patens</name>
    <name type="common">Spreading-leaved earth moss</name>
    <name type="synonym">Physcomitrella patens</name>
    <dbReference type="NCBI Taxonomy" id="3218"/>
    <lineage>
        <taxon>Eukaryota</taxon>
        <taxon>Viridiplantae</taxon>
        <taxon>Streptophyta</taxon>
        <taxon>Embryophyta</taxon>
        <taxon>Bryophyta</taxon>
        <taxon>Bryophytina</taxon>
        <taxon>Bryopsida</taxon>
        <taxon>Funariidae</taxon>
        <taxon>Funariales</taxon>
        <taxon>Funariaceae</taxon>
        <taxon>Physcomitrium</taxon>
    </lineage>
</organism>
<comment type="caution">
    <text evidence="9">Lacks conserved residue(s) required for the propagation of feature annotation.</text>
</comment>
<feature type="transmembrane region" description="Helical" evidence="11">
    <location>
        <begin position="817"/>
        <end position="842"/>
    </location>
</feature>
<dbReference type="Pfam" id="PF01457">
    <property type="entry name" value="Peptidase_M8"/>
    <property type="match status" value="1"/>
</dbReference>
<dbReference type="Gramene" id="Pp3c9_8900V3.1">
    <property type="protein sequence ID" value="Pp3c9_8900V3.1"/>
    <property type="gene ID" value="Pp3c9_8900"/>
</dbReference>
<keyword evidence="6 8" id="KW-0482">Metalloprotease</keyword>
<dbReference type="PROSITE" id="PS01186">
    <property type="entry name" value="EGF_2"/>
    <property type="match status" value="1"/>
</dbReference>
<dbReference type="GO" id="GO:0006508">
    <property type="term" value="P:proteolysis"/>
    <property type="evidence" value="ECO:0007669"/>
    <property type="project" value="UniProtKB-KW"/>
</dbReference>
<feature type="binding site" evidence="8">
    <location>
        <position position="361"/>
    </location>
    <ligand>
        <name>Zn(2+)</name>
        <dbReference type="ChEBI" id="CHEBI:29105"/>
        <note>catalytic</note>
    </ligand>
</feature>
<dbReference type="EnsemblPlants" id="Pp3c9_8900V3.2">
    <property type="protein sequence ID" value="Pp3c9_8900V3.2"/>
    <property type="gene ID" value="Pp3c9_8900"/>
</dbReference>
<reference evidence="14 16" key="2">
    <citation type="journal article" date="2018" name="Plant J.">
        <title>The Physcomitrella patens chromosome-scale assembly reveals moss genome structure and evolution.</title>
        <authorList>
            <person name="Lang D."/>
            <person name="Ullrich K.K."/>
            <person name="Murat F."/>
            <person name="Fuchs J."/>
            <person name="Jenkins J."/>
            <person name="Haas F.B."/>
            <person name="Piednoel M."/>
            <person name="Gundlach H."/>
            <person name="Van Bel M."/>
            <person name="Meyberg R."/>
            <person name="Vives C."/>
            <person name="Morata J."/>
            <person name="Symeonidi A."/>
            <person name="Hiss M."/>
            <person name="Muchero W."/>
            <person name="Kamisugi Y."/>
            <person name="Saleh O."/>
            <person name="Blanc G."/>
            <person name="Decker E.L."/>
            <person name="van Gessel N."/>
            <person name="Grimwood J."/>
            <person name="Hayes R.D."/>
            <person name="Graham S.W."/>
            <person name="Gunter L.E."/>
            <person name="McDaniel S.F."/>
            <person name="Hoernstein S.N.W."/>
            <person name="Larsson A."/>
            <person name="Li F.W."/>
            <person name="Perroud P.F."/>
            <person name="Phillips J."/>
            <person name="Ranjan P."/>
            <person name="Rokshar D.S."/>
            <person name="Rothfels C.J."/>
            <person name="Schneider L."/>
            <person name="Shu S."/>
            <person name="Stevenson D.W."/>
            <person name="Thummler F."/>
            <person name="Tillich M."/>
            <person name="Villarreal Aguilar J.C."/>
            <person name="Widiez T."/>
            <person name="Wong G.K."/>
            <person name="Wymore A."/>
            <person name="Zhang Y."/>
            <person name="Zimmer A.D."/>
            <person name="Quatrano R.S."/>
            <person name="Mayer K.F.X."/>
            <person name="Goodstein D."/>
            <person name="Casacuberta J.M."/>
            <person name="Vandepoele K."/>
            <person name="Reski R."/>
            <person name="Cuming A.C."/>
            <person name="Tuskan G.A."/>
            <person name="Maumus F."/>
            <person name="Salse J."/>
            <person name="Schmutz J."/>
            <person name="Rensing S.A."/>
        </authorList>
    </citation>
    <scope>NUCLEOTIDE SEQUENCE [LARGE SCALE GENOMIC DNA]</scope>
    <source>
        <strain evidence="15 16">cv. Gransden 2004</strain>
    </source>
</reference>
<evidence type="ECO:0000256" key="5">
    <source>
        <dbReference type="ARBA" id="ARBA00022833"/>
    </source>
</evidence>
<dbReference type="SUPFAM" id="SSF55486">
    <property type="entry name" value="Metalloproteases ('zincins'), catalytic domain"/>
    <property type="match status" value="1"/>
</dbReference>
<evidence type="ECO:0000256" key="4">
    <source>
        <dbReference type="ARBA" id="ARBA00022801"/>
    </source>
</evidence>
<dbReference type="OrthoDB" id="527990at2759"/>
<dbReference type="GO" id="GO:0008233">
    <property type="term" value="F:peptidase activity"/>
    <property type="evidence" value="ECO:0000318"/>
    <property type="project" value="GO_Central"/>
</dbReference>
<feature type="binding site" evidence="8">
    <location>
        <position position="285"/>
    </location>
    <ligand>
        <name>Zn(2+)</name>
        <dbReference type="ChEBI" id="CHEBI:29105"/>
        <note>catalytic</note>
    </ligand>
</feature>
<feature type="disulfide bond" evidence="9">
    <location>
        <begin position="622"/>
        <end position="632"/>
    </location>
</feature>
<keyword evidence="16" id="KW-1185">Reference proteome</keyword>
<dbReference type="Gene3D" id="3.90.132.10">
    <property type="entry name" value="Leishmanolysin , domain 2"/>
    <property type="match status" value="1"/>
</dbReference>
<keyword evidence="2" id="KW-0645">Protease</keyword>
<dbReference type="RefSeq" id="XP_024384810.1">
    <property type="nucleotide sequence ID" value="XM_024529042.2"/>
</dbReference>
<dbReference type="EnsemblPlants" id="Pp3c9_8900V3.3">
    <property type="protein sequence ID" value="Pp3c9_8900V3.3"/>
    <property type="gene ID" value="Pp3c9_8900"/>
</dbReference>
<feature type="signal peptide" evidence="12">
    <location>
        <begin position="1"/>
        <end position="28"/>
    </location>
</feature>
<evidence type="ECO:0000256" key="6">
    <source>
        <dbReference type="ARBA" id="ARBA00023049"/>
    </source>
</evidence>
<dbReference type="Gene3D" id="2.10.55.10">
    <property type="entry name" value="Leishmanolysin domain 3"/>
    <property type="match status" value="1"/>
</dbReference>
<feature type="compositionally biased region" description="Polar residues" evidence="10">
    <location>
        <begin position="911"/>
        <end position="921"/>
    </location>
</feature>
<evidence type="ECO:0000256" key="11">
    <source>
        <dbReference type="SAM" id="Phobius"/>
    </source>
</evidence>
<dbReference type="PANTHER" id="PTHR10942:SF0">
    <property type="entry name" value="LEISHMANOLYSIN-LIKE PEPTIDASE"/>
    <property type="match status" value="1"/>
</dbReference>
<keyword evidence="11" id="KW-0472">Membrane</keyword>
<evidence type="ECO:0000256" key="9">
    <source>
        <dbReference type="PROSITE-ProRule" id="PRU00076"/>
    </source>
</evidence>
<name>A0A2K1K2K6_PHYPA</name>
<dbReference type="GO" id="GO:0016020">
    <property type="term" value="C:membrane"/>
    <property type="evidence" value="ECO:0007669"/>
    <property type="project" value="InterPro"/>
</dbReference>
<keyword evidence="4" id="KW-0378">Hydrolase</keyword>
<dbReference type="GO" id="GO:0007155">
    <property type="term" value="P:cell adhesion"/>
    <property type="evidence" value="ECO:0007669"/>
    <property type="project" value="InterPro"/>
</dbReference>
<keyword evidence="3 8" id="KW-0479">Metal-binding</keyword>
<reference evidence="15" key="3">
    <citation type="submission" date="2020-12" db="UniProtKB">
        <authorList>
            <consortium name="EnsemblPlants"/>
        </authorList>
    </citation>
    <scope>IDENTIFICATION</scope>
</reference>
<proteinExistence type="inferred from homology"/>
<keyword evidence="11" id="KW-1133">Transmembrane helix</keyword>
<dbReference type="GO" id="GO:0046872">
    <property type="term" value="F:metal ion binding"/>
    <property type="evidence" value="ECO:0007669"/>
    <property type="project" value="UniProtKB-KW"/>
</dbReference>
<evidence type="ECO:0000256" key="1">
    <source>
        <dbReference type="ARBA" id="ARBA00005860"/>
    </source>
</evidence>
<dbReference type="Proteomes" id="UP000006727">
    <property type="component" value="Chromosome 9"/>
</dbReference>
<dbReference type="RefSeq" id="XP_073392429.1">
    <property type="nucleotide sequence ID" value="XM_073536328.1"/>
</dbReference>
<evidence type="ECO:0000313" key="15">
    <source>
        <dbReference type="EnsemblPlants" id="Pp3c9_8900V3.1"/>
    </source>
</evidence>
<dbReference type="GO" id="GO:0004222">
    <property type="term" value="F:metalloendopeptidase activity"/>
    <property type="evidence" value="ECO:0007669"/>
    <property type="project" value="InterPro"/>
</dbReference>
<dbReference type="RefSeq" id="XP_024384809.1">
    <property type="nucleotide sequence ID" value="XM_024529041.2"/>
</dbReference>
<dbReference type="Gramene" id="Pp3c9_8900V3.4">
    <property type="protein sequence ID" value="Pp3c9_8900V3.4"/>
    <property type="gene ID" value="Pp3c9_8900"/>
</dbReference>
<dbReference type="RefSeq" id="XP_024384811.1">
    <property type="nucleotide sequence ID" value="XM_024529043.2"/>
</dbReference>
<evidence type="ECO:0000259" key="13">
    <source>
        <dbReference type="PROSITE" id="PS50026"/>
    </source>
</evidence>
<dbReference type="PROSITE" id="PS50026">
    <property type="entry name" value="EGF_3"/>
    <property type="match status" value="1"/>
</dbReference>
<dbReference type="EnsemblPlants" id="Pp3c9_8900V3.4">
    <property type="protein sequence ID" value="Pp3c9_8900V3.4"/>
    <property type="gene ID" value="Pp3c9_8900"/>
</dbReference>
<dbReference type="OMA" id="EGRCHCF"/>
<dbReference type="Gene3D" id="2.10.25.10">
    <property type="entry name" value="Laminin"/>
    <property type="match status" value="2"/>
</dbReference>
<feature type="disulfide bond" evidence="9">
    <location>
        <begin position="640"/>
        <end position="649"/>
    </location>
</feature>
<evidence type="ECO:0000256" key="10">
    <source>
        <dbReference type="SAM" id="MobiDB-lite"/>
    </source>
</evidence>
<sequence length="957" mass="105508">MPQKCSVFQPIFFEVLVLLLWVGIFTSAEEHSHSHWRDRKSTSKSLQTHSCIHDKILEQQRRAGVNQYKITPQVYDSSAEPLEDETHGRVLLEQSDVDKRQPIRIFLNYDAVGLSHDRDCRAPGEIVKLGEPTSSSIPGFPACNSRVEPPIYGDCWYNCTSDDITGEDKKNRLHEALGETAAWFRRALSVERIKGPLRLSGYSACGQDGGVQLPRQYVDEGIENADLVLLVTTRPTTGNTLAWAVACERDQWGRAIAGHVNVAPRHLTAEAETLLSATLIHEVVHVLGFDPHAFAHFRDERKRRRSKVVTQEFDSNLGRMVTRVVLPRVIMHSRQHYGAYSKDFSGLELEDGGGRGTAGSHWEKRLLMNEIMTGSVDTRSVVSAMTLALLEDSGWYKANYSMAEQLDWGRNQGDDFLFSRCDAWNGAYRCNSTTPSGCTYNREAEGYCPIVKYNGDLPTWARYFPEANKGGQSSLADYCAYFVAYSDGSCIDTNSARAPDIMLGESRGQDSRCMTSSLVRSGFVRGSMTQGNGCYLHRCANDVLEVAVDGVWKTCPREGGRLKFPGFNGHLECPMYHELCDDSPLSISGQCNQNCHGNGECIEGKCHCFFGFGGDDCRERVCPGGCSGLGMCTENGLCECEAGYTGVDCSTAGCDEQCSLHGGVCDNGVCEFRCSDYAGYTCQNSSNLISSLELCGNVLVGEPQGQHCAPSESSILQQLEAAVVMPNYNRLVPSGRPFFRMFDNGYCATAAKRLACWISIQRCDTDGDNRLRVCHSACESYNIACGARLDCSDRTLFSGTEGDGEEVCTGDGTMGSWWHMHFTTTLLIAVFLLLMLITFSLWTKLRHQGGDVFILPSSGGRSPVYHHQDLWWAAVGDPTRDDMFGLNPLKLGPYIHAPDGSECQRPPLSPPSISVDSPKVTRTPSRGLMAEILLDRAGQLLSRGSPRKGDYIPVDGD</sequence>
<reference evidence="14 16" key="1">
    <citation type="journal article" date="2008" name="Science">
        <title>The Physcomitrella genome reveals evolutionary insights into the conquest of land by plants.</title>
        <authorList>
            <person name="Rensing S."/>
            <person name="Lang D."/>
            <person name="Zimmer A."/>
            <person name="Terry A."/>
            <person name="Salamov A."/>
            <person name="Shapiro H."/>
            <person name="Nishiyama T."/>
            <person name="Perroud P.-F."/>
            <person name="Lindquist E."/>
            <person name="Kamisugi Y."/>
            <person name="Tanahashi T."/>
            <person name="Sakakibara K."/>
            <person name="Fujita T."/>
            <person name="Oishi K."/>
            <person name="Shin-I T."/>
            <person name="Kuroki Y."/>
            <person name="Toyoda A."/>
            <person name="Suzuki Y."/>
            <person name="Hashimoto A."/>
            <person name="Yamaguchi K."/>
            <person name="Sugano A."/>
            <person name="Kohara Y."/>
            <person name="Fujiyama A."/>
            <person name="Anterola A."/>
            <person name="Aoki S."/>
            <person name="Ashton N."/>
            <person name="Barbazuk W.B."/>
            <person name="Barker E."/>
            <person name="Bennetzen J."/>
            <person name="Bezanilla M."/>
            <person name="Blankenship R."/>
            <person name="Cho S.H."/>
            <person name="Dutcher S."/>
            <person name="Estelle M."/>
            <person name="Fawcett J.A."/>
            <person name="Gundlach H."/>
            <person name="Hanada K."/>
            <person name="Heyl A."/>
            <person name="Hicks K.A."/>
            <person name="Hugh J."/>
            <person name="Lohr M."/>
            <person name="Mayer K."/>
            <person name="Melkozernov A."/>
            <person name="Murata T."/>
            <person name="Nelson D."/>
            <person name="Pils B."/>
            <person name="Prigge M."/>
            <person name="Reiss B."/>
            <person name="Renner T."/>
            <person name="Rombauts S."/>
            <person name="Rushton P."/>
            <person name="Sanderfoot A."/>
            <person name="Schween G."/>
            <person name="Shiu S.-H."/>
            <person name="Stueber K."/>
            <person name="Theodoulou F.L."/>
            <person name="Tu H."/>
            <person name="Van de Peer Y."/>
            <person name="Verrier P.J."/>
            <person name="Waters E."/>
            <person name="Wood A."/>
            <person name="Yang L."/>
            <person name="Cove D."/>
            <person name="Cuming A."/>
            <person name="Hasebe M."/>
            <person name="Lucas S."/>
            <person name="Mishler D.B."/>
            <person name="Reski R."/>
            <person name="Grigoriev I."/>
            <person name="Quatrano R.S."/>
            <person name="Boore J.L."/>
        </authorList>
    </citation>
    <scope>NUCLEOTIDE SEQUENCE [LARGE SCALE GENOMIC DNA]</scope>
    <source>
        <strain evidence="15 16">cv. Gransden 2004</strain>
    </source>
</reference>
<dbReference type="PRINTS" id="PR00782">
    <property type="entry name" value="LSHMANOLYSIN"/>
</dbReference>